<keyword evidence="1" id="KW-0732">Signal</keyword>
<protein>
    <recommendedName>
        <fullName evidence="4">Secreted protein</fullName>
    </recommendedName>
</protein>
<comment type="caution">
    <text evidence="2">The sequence shown here is derived from an EMBL/GenBank/DDBJ whole genome shotgun (WGS) entry which is preliminary data.</text>
</comment>
<sequence length="87" mass="10230">MSLFLLLLNFQDAPLLTSYSRCRYSYVESMLEYCCQTSSTREIKPLLRQQAQPVSFIDYSASRVLLNFSPNITFRFFFKSNNSYQLS</sequence>
<accession>A0A7J7KKF1</accession>
<evidence type="ECO:0000256" key="1">
    <source>
        <dbReference type="SAM" id="SignalP"/>
    </source>
</evidence>
<name>A0A7J7KKF1_BUGNE</name>
<gene>
    <name evidence="2" type="ORF">EB796_002933</name>
</gene>
<feature type="signal peptide" evidence="1">
    <location>
        <begin position="1"/>
        <end position="18"/>
    </location>
</feature>
<feature type="chain" id="PRO_5029522553" description="Secreted protein" evidence="1">
    <location>
        <begin position="19"/>
        <end position="87"/>
    </location>
</feature>
<dbReference type="EMBL" id="VXIV02000360">
    <property type="protein sequence ID" value="KAF6038765.1"/>
    <property type="molecule type" value="Genomic_DNA"/>
</dbReference>
<dbReference type="Proteomes" id="UP000593567">
    <property type="component" value="Unassembled WGS sequence"/>
</dbReference>
<evidence type="ECO:0008006" key="4">
    <source>
        <dbReference type="Google" id="ProtNLM"/>
    </source>
</evidence>
<evidence type="ECO:0000313" key="2">
    <source>
        <dbReference type="EMBL" id="KAF6038765.1"/>
    </source>
</evidence>
<evidence type="ECO:0000313" key="3">
    <source>
        <dbReference type="Proteomes" id="UP000593567"/>
    </source>
</evidence>
<organism evidence="2 3">
    <name type="scientific">Bugula neritina</name>
    <name type="common">Brown bryozoan</name>
    <name type="synonym">Sertularia neritina</name>
    <dbReference type="NCBI Taxonomy" id="10212"/>
    <lineage>
        <taxon>Eukaryota</taxon>
        <taxon>Metazoa</taxon>
        <taxon>Spiralia</taxon>
        <taxon>Lophotrochozoa</taxon>
        <taxon>Bryozoa</taxon>
        <taxon>Gymnolaemata</taxon>
        <taxon>Cheilostomatida</taxon>
        <taxon>Flustrina</taxon>
        <taxon>Buguloidea</taxon>
        <taxon>Bugulidae</taxon>
        <taxon>Bugula</taxon>
    </lineage>
</organism>
<reference evidence="2" key="1">
    <citation type="submission" date="2020-06" db="EMBL/GenBank/DDBJ databases">
        <title>Draft genome of Bugula neritina, a colonial animal packing powerful symbionts and potential medicines.</title>
        <authorList>
            <person name="Rayko M."/>
        </authorList>
    </citation>
    <scope>NUCLEOTIDE SEQUENCE [LARGE SCALE GENOMIC DNA]</scope>
    <source>
        <strain evidence="2">Kwan_BN1</strain>
    </source>
</reference>
<proteinExistence type="predicted"/>
<dbReference type="AlphaFoldDB" id="A0A7J7KKF1"/>
<keyword evidence="3" id="KW-1185">Reference proteome</keyword>